<accession>A0A132C1F3</accession>
<proteinExistence type="predicted"/>
<protein>
    <submittedName>
        <fullName evidence="2">Alpha-D-kanosaminyltransferase</fullName>
        <ecNumber evidence="2">2.4.1.301</ecNumber>
    </submittedName>
</protein>
<dbReference type="SUPFAM" id="SSF53756">
    <property type="entry name" value="UDP-Glycosyltransferase/glycogen phosphorylase"/>
    <property type="match status" value="1"/>
</dbReference>
<keyword evidence="3" id="KW-1185">Reference proteome</keyword>
<evidence type="ECO:0000256" key="1">
    <source>
        <dbReference type="SAM" id="MobiDB-lite"/>
    </source>
</evidence>
<evidence type="ECO:0000313" key="3">
    <source>
        <dbReference type="Proteomes" id="UP000068382"/>
    </source>
</evidence>
<gene>
    <name evidence="2" type="primary">kanE</name>
    <name evidence="2" type="ORF">TRIHO_06650</name>
</gene>
<dbReference type="Pfam" id="PF13692">
    <property type="entry name" value="Glyco_trans_1_4"/>
    <property type="match status" value="1"/>
</dbReference>
<dbReference type="Gene3D" id="3.40.50.2000">
    <property type="entry name" value="Glycogen Phosphorylase B"/>
    <property type="match status" value="2"/>
</dbReference>
<sequence length="394" mass="42377">MTRPRVAFYAPMKAPTHPVPSGDRAMAQSLMTLLQQGPVDSAQPPGAPSGGPQPPGAQPNGAEVILASDLRLHDKLGDRPHQALLQQRAADEVSRLVEDMPEVDLWLTYHNYYKAPDLIGPAVAAARDIPYVQIESTRASKRLIGPWADFAQAAHAAADQAEVIFYLTDQDRDTLERDRAGDQALVHLRPFLSRPDLPPPGRLDGPMLAAGMMRQGDKLASYALIAETLRHLQAMAPKGRAGDWRLQIAGDGPARAEVEALMAPFGNRVIFLGQLSADAMATAYGQASLFLWPGVNEAYGMVYLEAQAHGLPVVAQDRPGLRDVLLPSADPACYPAPQTGASGLAAAVARLLSDATERAAIGRRARDHIATRHLCPAARATLWSALRPLLERGR</sequence>
<dbReference type="CDD" id="cd03801">
    <property type="entry name" value="GT4_PimA-like"/>
    <property type="match status" value="1"/>
</dbReference>
<keyword evidence="2" id="KW-0808">Transferase</keyword>
<dbReference type="EMBL" id="LPUY01000015">
    <property type="protein sequence ID" value="KUP94455.1"/>
    <property type="molecule type" value="Genomic_DNA"/>
</dbReference>
<reference evidence="2 3" key="1">
    <citation type="submission" date="2015-12" db="EMBL/GenBank/DDBJ databases">
        <title>Genome sequence of the marine Rhodobacteraceae strain O3.65, Candidatus Tritonibacter horizontis.</title>
        <authorList>
            <person name="Poehlein A."/>
            <person name="Giebel H.A."/>
            <person name="Voget S."/>
            <person name="Brinkhoff T."/>
        </authorList>
    </citation>
    <scope>NUCLEOTIDE SEQUENCE [LARGE SCALE GENOMIC DNA]</scope>
    <source>
        <strain evidence="2 3">O3.65</strain>
    </source>
</reference>
<dbReference type="PANTHER" id="PTHR45947">
    <property type="entry name" value="SULFOQUINOVOSYL TRANSFERASE SQD2"/>
    <property type="match status" value="1"/>
</dbReference>
<dbReference type="GO" id="GO:0016757">
    <property type="term" value="F:glycosyltransferase activity"/>
    <property type="evidence" value="ECO:0007669"/>
    <property type="project" value="UniProtKB-KW"/>
</dbReference>
<organism evidence="2 3">
    <name type="scientific">Tritonibacter horizontis</name>
    <dbReference type="NCBI Taxonomy" id="1768241"/>
    <lineage>
        <taxon>Bacteria</taxon>
        <taxon>Pseudomonadati</taxon>
        <taxon>Pseudomonadota</taxon>
        <taxon>Alphaproteobacteria</taxon>
        <taxon>Rhodobacterales</taxon>
        <taxon>Paracoccaceae</taxon>
        <taxon>Tritonibacter</taxon>
    </lineage>
</organism>
<dbReference type="EC" id="2.4.1.301" evidence="2"/>
<feature type="compositionally biased region" description="Pro residues" evidence="1">
    <location>
        <begin position="45"/>
        <end position="57"/>
    </location>
</feature>
<feature type="region of interest" description="Disordered" evidence="1">
    <location>
        <begin position="35"/>
        <end position="61"/>
    </location>
</feature>
<dbReference type="PATRIC" id="fig|1768241.3.peg.684"/>
<dbReference type="AlphaFoldDB" id="A0A132C1F3"/>
<dbReference type="InterPro" id="IPR050194">
    <property type="entry name" value="Glycosyltransferase_grp1"/>
</dbReference>
<evidence type="ECO:0000313" key="2">
    <source>
        <dbReference type="EMBL" id="KUP94455.1"/>
    </source>
</evidence>
<dbReference type="PANTHER" id="PTHR45947:SF3">
    <property type="entry name" value="SULFOQUINOVOSYL TRANSFERASE SQD2"/>
    <property type="match status" value="1"/>
</dbReference>
<comment type="caution">
    <text evidence="2">The sequence shown here is derived from an EMBL/GenBank/DDBJ whole genome shotgun (WGS) entry which is preliminary data.</text>
</comment>
<dbReference type="Proteomes" id="UP000068382">
    <property type="component" value="Unassembled WGS sequence"/>
</dbReference>
<keyword evidence="2" id="KW-0328">Glycosyltransferase</keyword>
<dbReference type="OrthoDB" id="5443996at2"/>
<dbReference type="RefSeq" id="WP_068240399.1">
    <property type="nucleotide sequence ID" value="NZ_LPUY01000015.1"/>
</dbReference>
<name>A0A132C1F3_9RHOB</name>